<evidence type="ECO:0000313" key="2">
    <source>
        <dbReference type="EMBL" id="SFC31819.1"/>
    </source>
</evidence>
<name>A0AAJ4W8N0_9GAMM</name>
<feature type="domain" description="Ppx/GppA phosphatase N-terminal" evidence="1">
    <location>
        <begin position="24"/>
        <end position="182"/>
    </location>
</feature>
<organism evidence="2 3">
    <name type="scientific">Pragia fontium DSM 5563 = ATCC 49100</name>
    <dbReference type="NCBI Taxonomy" id="1122977"/>
    <lineage>
        <taxon>Bacteria</taxon>
        <taxon>Pseudomonadati</taxon>
        <taxon>Pseudomonadota</taxon>
        <taxon>Gammaproteobacteria</taxon>
        <taxon>Enterobacterales</taxon>
        <taxon>Budviciaceae</taxon>
        <taxon>Pragia</taxon>
    </lineage>
</organism>
<comment type="caution">
    <text evidence="2">The sequence shown here is derived from an EMBL/GenBank/DDBJ whole genome shotgun (WGS) entry which is preliminary data.</text>
</comment>
<proteinExistence type="predicted"/>
<evidence type="ECO:0000259" key="1">
    <source>
        <dbReference type="Pfam" id="PF02541"/>
    </source>
</evidence>
<evidence type="ECO:0000313" key="3">
    <source>
        <dbReference type="Proteomes" id="UP000226420"/>
    </source>
</evidence>
<dbReference type="InterPro" id="IPR043129">
    <property type="entry name" value="ATPase_NBD"/>
</dbReference>
<dbReference type="AlphaFoldDB" id="A0AAJ4W8N0"/>
<dbReference type="RefSeq" id="WP_074820706.1">
    <property type="nucleotide sequence ID" value="NZ_FOLW01000002.1"/>
</dbReference>
<dbReference type="EMBL" id="FOLW01000002">
    <property type="protein sequence ID" value="SFC31819.1"/>
    <property type="molecule type" value="Genomic_DNA"/>
</dbReference>
<gene>
    <name evidence="2" type="ORF">SAMN02745723_10254</name>
</gene>
<dbReference type="Proteomes" id="UP000226420">
    <property type="component" value="Unassembled WGS sequence"/>
</dbReference>
<sequence>MNDSSSIISTSDDAAIQQQFIQLSHSLKHNLPITLLHIGQEKTWVLSGSSQRLSTVQRLNIGAENIAKDCFFHQPPTEGEMERAIMSVEDEVIRISNQITADSQLYTADRTLDDIARALGIAPQPEYRLSLEEVERVFDSLAAVMSGRSAAWEGIPEDNVFSASLLILREFMHHLGFSAITVVEL</sequence>
<dbReference type="Gene3D" id="3.30.420.150">
    <property type="entry name" value="Exopolyphosphatase. Domain 2"/>
    <property type="match status" value="1"/>
</dbReference>
<protein>
    <submittedName>
        <fullName evidence="2">Ppx/GppA phosphatase family protein</fullName>
    </submittedName>
</protein>
<dbReference type="Pfam" id="PF02541">
    <property type="entry name" value="Ppx-GppA"/>
    <property type="match status" value="1"/>
</dbReference>
<dbReference type="InterPro" id="IPR003695">
    <property type="entry name" value="Ppx_GppA_N"/>
</dbReference>
<reference evidence="2 3" key="1">
    <citation type="submission" date="2016-10" db="EMBL/GenBank/DDBJ databases">
        <authorList>
            <person name="Varghese N."/>
            <person name="Submissions S."/>
        </authorList>
    </citation>
    <scope>NUCLEOTIDE SEQUENCE [LARGE SCALE GENOMIC DNA]</scope>
    <source>
        <strain evidence="2 3">DSM 5563</strain>
    </source>
</reference>
<dbReference type="SUPFAM" id="SSF53067">
    <property type="entry name" value="Actin-like ATPase domain"/>
    <property type="match status" value="1"/>
</dbReference>
<accession>A0AAJ4W8N0</accession>